<evidence type="ECO:0000259" key="18">
    <source>
        <dbReference type="Pfam" id="PF08752"/>
    </source>
</evidence>
<reference evidence="20 21" key="1">
    <citation type="journal article" date="2024" name="Ann. Entomol. Soc. Am.">
        <title>Genomic analyses of the southern and eastern yellowjacket wasps (Hymenoptera: Vespidae) reveal evolutionary signatures of social life.</title>
        <authorList>
            <person name="Catto M.A."/>
            <person name="Caine P.B."/>
            <person name="Orr S.E."/>
            <person name="Hunt B.G."/>
            <person name="Goodisman M.A.D."/>
        </authorList>
    </citation>
    <scope>NUCLEOTIDE SEQUENCE [LARGE SCALE GENOMIC DNA]</scope>
    <source>
        <strain evidence="20">232</strain>
        <tissue evidence="20">Head and thorax</tissue>
    </source>
</reference>
<feature type="binding site" evidence="13">
    <location>
        <position position="1259"/>
    </location>
    <ligand>
        <name>a divalent metal cation</name>
        <dbReference type="ChEBI" id="CHEBI:60240"/>
        <label>2</label>
        <note>catalytic</note>
    </ligand>
</feature>
<comment type="catalytic activity">
    <reaction evidence="13 14">
        <text>Release of N-terminal amino acids, preferentially methionine, from peptides and arylamides.</text>
        <dbReference type="EC" id="3.4.11.18"/>
    </reaction>
</comment>
<keyword evidence="13 14" id="KW-0645">Protease</keyword>
<comment type="similarity">
    <text evidence="3">Belongs to the COPG family.</text>
</comment>
<evidence type="ECO:0000259" key="19">
    <source>
        <dbReference type="Pfam" id="PF16381"/>
    </source>
</evidence>
<evidence type="ECO:0000256" key="9">
    <source>
        <dbReference type="ARBA" id="ARBA00022927"/>
    </source>
</evidence>
<comment type="caution">
    <text evidence="20">The sequence shown here is derived from an EMBL/GenBank/DDBJ whole genome shotgun (WGS) entry which is preliminary data.</text>
</comment>
<evidence type="ECO:0000313" key="20">
    <source>
        <dbReference type="EMBL" id="KAL2749547.1"/>
    </source>
</evidence>
<dbReference type="HAMAP" id="MF_03175">
    <property type="entry name" value="MetAP_2_euk"/>
    <property type="match status" value="1"/>
</dbReference>
<keyword evidence="21" id="KW-1185">Reference proteome</keyword>
<dbReference type="GO" id="GO:0006508">
    <property type="term" value="P:proteolysis"/>
    <property type="evidence" value="ECO:0007669"/>
    <property type="project" value="UniProtKB-KW"/>
</dbReference>
<dbReference type="NCBIfam" id="TIGR00501">
    <property type="entry name" value="met_pdase_II"/>
    <property type="match status" value="1"/>
</dbReference>
<organism evidence="20 21">
    <name type="scientific">Vespula maculifrons</name>
    <name type="common">Eastern yellow jacket</name>
    <name type="synonym">Wasp</name>
    <dbReference type="NCBI Taxonomy" id="7453"/>
    <lineage>
        <taxon>Eukaryota</taxon>
        <taxon>Metazoa</taxon>
        <taxon>Ecdysozoa</taxon>
        <taxon>Arthropoda</taxon>
        <taxon>Hexapoda</taxon>
        <taxon>Insecta</taxon>
        <taxon>Pterygota</taxon>
        <taxon>Neoptera</taxon>
        <taxon>Endopterygota</taxon>
        <taxon>Hymenoptera</taxon>
        <taxon>Apocrita</taxon>
        <taxon>Aculeata</taxon>
        <taxon>Vespoidea</taxon>
        <taxon>Vespidae</taxon>
        <taxon>Vespinae</taxon>
        <taxon>Vespula</taxon>
    </lineage>
</organism>
<evidence type="ECO:0000256" key="1">
    <source>
        <dbReference type="ARBA" id="ARBA00004255"/>
    </source>
</evidence>
<dbReference type="GO" id="GO:0000139">
    <property type="term" value="C:Golgi membrane"/>
    <property type="evidence" value="ECO:0007669"/>
    <property type="project" value="UniProtKB-SubCell"/>
</dbReference>
<evidence type="ECO:0000259" key="17">
    <source>
        <dbReference type="Pfam" id="PF01602"/>
    </source>
</evidence>
<feature type="compositionally biased region" description="Basic residues" evidence="15">
    <location>
        <begin position="1029"/>
        <end position="1040"/>
    </location>
</feature>
<feature type="binding site" evidence="13">
    <location>
        <position position="1328"/>
    </location>
    <ligand>
        <name>a divalent metal cation</name>
        <dbReference type="ChEBI" id="CHEBI:60240"/>
        <label>2</label>
        <note>catalytic</note>
    </ligand>
</feature>
<dbReference type="Pfam" id="PF08752">
    <property type="entry name" value="COP-gamma_platf"/>
    <property type="match status" value="1"/>
</dbReference>
<evidence type="ECO:0000256" key="3">
    <source>
        <dbReference type="ARBA" id="ARBA00010720"/>
    </source>
</evidence>
<evidence type="ECO:0000256" key="2">
    <source>
        <dbReference type="ARBA" id="ARBA00004347"/>
    </source>
</evidence>
<feature type="compositionally biased region" description="Basic and acidic residues" evidence="15">
    <location>
        <begin position="1"/>
        <end position="11"/>
    </location>
</feature>
<dbReference type="PANTHER" id="PTHR10261">
    <property type="entry name" value="COATOMER SUBUNIT GAMMA"/>
    <property type="match status" value="1"/>
</dbReference>
<proteinExistence type="inferred from homology"/>
<dbReference type="GO" id="GO:0030663">
    <property type="term" value="C:COPI-coated vesicle membrane"/>
    <property type="evidence" value="ECO:0007669"/>
    <property type="project" value="UniProtKB-SubCell"/>
</dbReference>
<evidence type="ECO:0000256" key="7">
    <source>
        <dbReference type="ARBA" id="ARBA00022737"/>
    </source>
</evidence>
<dbReference type="InterPro" id="IPR032154">
    <property type="entry name" value="Coatomer_g_Cpla"/>
</dbReference>
<dbReference type="SUPFAM" id="SSF49348">
    <property type="entry name" value="Clathrin adaptor appendage domain"/>
    <property type="match status" value="1"/>
</dbReference>
<dbReference type="SUPFAM" id="SSF46785">
    <property type="entry name" value="Winged helix' DNA-binding domain"/>
    <property type="match status" value="1"/>
</dbReference>
<accession>A0ABD2CWN4</accession>
<evidence type="ECO:0000256" key="4">
    <source>
        <dbReference type="ARBA" id="ARBA00022448"/>
    </source>
</evidence>
<dbReference type="EC" id="3.4.11.18" evidence="13"/>
<feature type="domain" description="Clathrin/coatomer adaptor adaptin-like N-terminal" evidence="17">
    <location>
        <begin position="23"/>
        <end position="536"/>
    </location>
</feature>
<feature type="compositionally biased region" description="Acidic residues" evidence="15">
    <location>
        <begin position="1076"/>
        <end position="1086"/>
    </location>
</feature>
<comment type="similarity">
    <text evidence="13">Belongs to the peptidase M24A family. Methionine aminopeptidase eukaryotic type 2 subfamily.</text>
</comment>
<dbReference type="GO" id="GO:0070006">
    <property type="term" value="F:metalloaminopeptidase activity"/>
    <property type="evidence" value="ECO:0007669"/>
    <property type="project" value="UniProtKB-UniRule"/>
</dbReference>
<dbReference type="SUPFAM" id="SSF55920">
    <property type="entry name" value="Creatinase/aminopeptidase"/>
    <property type="match status" value="1"/>
</dbReference>
<dbReference type="Gene3D" id="1.25.10.10">
    <property type="entry name" value="Leucine-rich Repeat Variant"/>
    <property type="match status" value="2"/>
</dbReference>
<feature type="binding site" evidence="13">
    <location>
        <position position="1259"/>
    </location>
    <ligand>
        <name>a divalent metal cation</name>
        <dbReference type="ChEBI" id="CHEBI:60240"/>
        <label>1</label>
    </ligand>
</feature>
<dbReference type="PANTHER" id="PTHR10261:SF0">
    <property type="entry name" value="COATOMER SUBUNIT GAMMA-2"/>
    <property type="match status" value="1"/>
</dbReference>
<evidence type="ECO:0000259" key="16">
    <source>
        <dbReference type="Pfam" id="PF00557"/>
    </source>
</evidence>
<dbReference type="InterPro" id="IPR000994">
    <property type="entry name" value="Pept_M24"/>
</dbReference>
<evidence type="ECO:0000256" key="12">
    <source>
        <dbReference type="ARBA" id="ARBA00023329"/>
    </source>
</evidence>
<dbReference type="PROSITE" id="PS01202">
    <property type="entry name" value="MAP_2"/>
    <property type="match status" value="1"/>
</dbReference>
<dbReference type="Gene3D" id="1.10.10.10">
    <property type="entry name" value="Winged helix-like DNA-binding domain superfamily/Winged helix DNA-binding domain"/>
    <property type="match status" value="1"/>
</dbReference>
<dbReference type="Pfam" id="PF01602">
    <property type="entry name" value="Adaptin_N"/>
    <property type="match status" value="1"/>
</dbReference>
<keyword evidence="12" id="KW-0968">Cytoplasmic vesicle</keyword>
<dbReference type="GO" id="GO:0015031">
    <property type="term" value="P:protein transport"/>
    <property type="evidence" value="ECO:0007669"/>
    <property type="project" value="UniProtKB-KW"/>
</dbReference>
<evidence type="ECO:0000256" key="14">
    <source>
        <dbReference type="RuleBase" id="RU003653"/>
    </source>
</evidence>
<dbReference type="Gene3D" id="3.30.310.10">
    <property type="entry name" value="TATA-Binding Protein"/>
    <property type="match status" value="1"/>
</dbReference>
<dbReference type="InterPro" id="IPR002553">
    <property type="entry name" value="Clathrin/coatomer_adapt-like_N"/>
</dbReference>
<feature type="binding site" evidence="13">
    <location>
        <position position="1248"/>
    </location>
    <ligand>
        <name>a divalent metal cation</name>
        <dbReference type="ChEBI" id="CHEBI:60240"/>
        <label>1</label>
    </ligand>
</feature>
<evidence type="ECO:0000256" key="8">
    <source>
        <dbReference type="ARBA" id="ARBA00022892"/>
    </source>
</evidence>
<evidence type="ECO:0000256" key="5">
    <source>
        <dbReference type="ARBA" id="ARBA00022490"/>
    </source>
</evidence>
<dbReference type="InterPro" id="IPR002468">
    <property type="entry name" value="Pept_M24A_MAP2"/>
</dbReference>
<feature type="binding site" evidence="13">
    <location>
        <position position="1361"/>
    </location>
    <ligand>
        <name>a divalent metal cation</name>
        <dbReference type="ChEBI" id="CHEBI:60240"/>
        <label>2</label>
        <note>catalytic</note>
    </ligand>
</feature>
<dbReference type="SUPFAM" id="SSF55711">
    <property type="entry name" value="Subdomain of clathrin and coatomer appendage domain"/>
    <property type="match status" value="1"/>
</dbReference>
<dbReference type="FunFam" id="2.60.40.1480:FF:000001">
    <property type="entry name" value="Coatomer subunit gamma"/>
    <property type="match status" value="1"/>
</dbReference>
<keyword evidence="5 13" id="KW-0963">Cytoplasm</keyword>
<feature type="compositionally biased region" description="Acidic residues" evidence="15">
    <location>
        <begin position="1014"/>
        <end position="1023"/>
    </location>
</feature>
<dbReference type="InterPro" id="IPR001714">
    <property type="entry name" value="Pept_M24_MAP"/>
</dbReference>
<dbReference type="Gene3D" id="3.90.230.10">
    <property type="entry name" value="Creatinase/methionine aminopeptidase superfamily"/>
    <property type="match status" value="1"/>
</dbReference>
<comment type="function">
    <text evidence="13 14">Cotranslationally removes the N-terminal methionine from nascent proteins. The N-terminal methionine is often cleaved when the second residue in the primary sequence is small and uncharged (Met-Ala-, Cys, Gly, Pro, Ser, Thr, or Val).</text>
</comment>
<feature type="domain" description="Coatomer gamma subunit appendage Ig-like subdomain" evidence="18">
    <location>
        <begin position="606"/>
        <end position="755"/>
    </location>
</feature>
<dbReference type="InterPro" id="IPR013040">
    <property type="entry name" value="Coatomer_gsu_app_Ig-like_dom"/>
</dbReference>
<keyword evidence="9" id="KW-0653">Protein transport</keyword>
<keyword evidence="8" id="KW-0931">ER-Golgi transport</keyword>
<feature type="region of interest" description="Disordered" evidence="15">
    <location>
        <begin position="1"/>
        <end position="21"/>
    </location>
</feature>
<dbReference type="InterPro" id="IPR037067">
    <property type="entry name" value="Coatomer_gsu_app_sf"/>
</dbReference>
<dbReference type="InterPro" id="IPR012295">
    <property type="entry name" value="TBP_dom_sf"/>
</dbReference>
<dbReference type="EMBL" id="JAYRBN010000027">
    <property type="protein sequence ID" value="KAL2749547.1"/>
    <property type="molecule type" value="Genomic_DNA"/>
</dbReference>
<gene>
    <name evidence="20" type="ORF">V1477_002487</name>
</gene>
<dbReference type="GO" id="GO:0016192">
    <property type="term" value="P:vesicle-mediated transport"/>
    <property type="evidence" value="ECO:0007669"/>
    <property type="project" value="UniProtKB-KW"/>
</dbReference>
<dbReference type="Proteomes" id="UP001607303">
    <property type="component" value="Unassembled WGS sequence"/>
</dbReference>
<dbReference type="FunFam" id="1.25.10.10:FF:000071">
    <property type="entry name" value="Coatomer subunit gamma"/>
    <property type="match status" value="1"/>
</dbReference>
<evidence type="ECO:0000256" key="6">
    <source>
        <dbReference type="ARBA" id="ARBA00022723"/>
    </source>
</evidence>
<dbReference type="PRINTS" id="PR00599">
    <property type="entry name" value="MAPEPTIDASE"/>
</dbReference>
<sequence>MNAFKRDKKEEEDGGGNPFQNLEKTTVLQEARTFNDTPVNPRKCAHILTKILYLLNQGEQLGTMEATEAFFAMTKLFQSRDVVLRRLVYLGIKELSSLAEDVIIVTSSLTKDMTGKEDLYRAAAIRALCTITDGGMLAAIERYMKQAIVDRSPAVSSAALVSSLHLTSVSSDVARRWAYEAQEALNSTNVMVQYHALGVLYQARKTDKLAVIKLVAKLMRTSPKSPYAGCMLIRMACKLLDDVEEGEDLLGFIEACLRHKSEIIVYEAAHALVNLGRSGLKEIGPAISVLQLFCGSPKPALRFAAVRTLNKVAMTHPAAVTACNLDLENLITDSNRSIATLAITTLLKTGAESSVDRLMKQIATFVSEISDEFKVVVVQAIRALCQKFPRKHTVLMNFLSAMLRDEGGLEYKAAIADTIIAVMEGNAEAKEAGLAHLCEFIEDCEHISLAVRILHLLGQEGPTSKQPSRYIRFIYNRVILESASVRAAAVTALARFAAACPLLLPNVLVLLSRCQLDSDDEVRDRAAYYCTILQEQSDPTVLPLIQPPLFSIPSLERALRNYMKTPMEEPFDVSQVPPAQTIEEPAQVEIHTTIKPQQPRLTREESYIEKLSQIPQIANIIRGSSLLKSSAVFELTESETEYNVKCIKHTFAEHLVLQFDCINTLSDQFLEDVRIAIEATEGYTVLCEVPCPRLSYNEPGTTYTVLSYPGDVHASVATMPTTLRFMARDCDPTTGVPDTDQGYCDEYMLEDLEITIADQIRGMGSRGVDFGAFWDASAAKGYAKLEETFVLGATVTNLEGAIQSLTGFLGLDAVERSDRILPGSASHNLLLSGVFRGGKEVLARARLALSGNQVTMQLSVLCTDPDVAELILSANVVLTSNGPIVFTKLQKNYHENETNIMEDSTHSILQKPIIIKRKKQCKLKLLKIEVVTKFNSHYTLDISRSIILATCITIDISHSTVLPKTSLRLKEFALRYRRIQYLRCTLLSFLFKMAAVLEEVGKSAEKLIDEEKDEIVDQEDESGAAEASKKKKKKKKKKKAGAGEASADVPEGDDKTKEDDQIKNDDTAVEGSIEVNDNEAETGTENEDAKKKKKKRKPRNKAGGVKQTERPSIPVSKLFPDGNFPIGEIMDYPPAAGIDERSAKNRFTSEEARALDRMHSDIYNEARQAAEAHRQTRKHIMKWVKSGMTMIEICNELEDTARKLIGEDGLKAGLAFPTGCSRNHCAAHYTPNAGDPTVLEYDDVTKIDFGTHINGRIIDCAFTLAFNPKYDKLIEAVRDATNTGIKAAGIDVQLCDVGAAIQEVMESYEVEIDGKTYQVKSIRNLNGHSIAPYRIHAGKTVPIVKGGEATRMEENEFYAIETFGSTGRGVVHDDLDCSHYMKSFDTGYVPLRLQSSKFLLNVINKHFGTLAFCKRWLDRVGCTKYQMALKDLCDKGAVEAYPPLVDVKGCYTAQFEHTLVLRPTCKEVISRGDDY</sequence>
<keyword evidence="7" id="KW-0677">Repeat</keyword>
<evidence type="ECO:0000313" key="21">
    <source>
        <dbReference type="Proteomes" id="UP001607303"/>
    </source>
</evidence>
<dbReference type="Gene3D" id="2.60.40.1480">
    <property type="entry name" value="Coatomer, gamma subunit, appendage domain"/>
    <property type="match status" value="1"/>
</dbReference>
<keyword evidence="6 13" id="KW-0479">Metal-binding</keyword>
<feature type="domain" description="Coatomer subunit gamma C-terminal" evidence="19">
    <location>
        <begin position="758"/>
        <end position="874"/>
    </location>
</feature>
<keyword evidence="11" id="KW-0472">Membrane</keyword>
<feature type="domain" description="Peptidase M24" evidence="16">
    <location>
        <begin position="1166"/>
        <end position="1362"/>
    </location>
</feature>
<feature type="compositionally biased region" description="Basic and acidic residues" evidence="15">
    <location>
        <begin position="1052"/>
        <end position="1066"/>
    </location>
</feature>
<evidence type="ECO:0000256" key="11">
    <source>
        <dbReference type="ARBA" id="ARBA00023136"/>
    </source>
</evidence>
<evidence type="ECO:0000256" key="13">
    <source>
        <dbReference type="HAMAP-Rule" id="MF_03175"/>
    </source>
</evidence>
<feature type="binding site" evidence="13">
    <location>
        <position position="1456"/>
    </location>
    <ligand>
        <name>a divalent metal cation</name>
        <dbReference type="ChEBI" id="CHEBI:60240"/>
        <label>2</label>
        <note>catalytic</note>
    </ligand>
</feature>
<feature type="compositionally biased region" description="Basic residues" evidence="15">
    <location>
        <begin position="1091"/>
        <end position="1100"/>
    </location>
</feature>
<feature type="region of interest" description="Disordered" evidence="15">
    <location>
        <begin position="1014"/>
        <end position="1120"/>
    </location>
</feature>
<name>A0ABD2CWN4_VESMC</name>
<dbReference type="InterPro" id="IPR036005">
    <property type="entry name" value="Creatinase/aminopeptidase-like"/>
</dbReference>
<dbReference type="InterPro" id="IPR017106">
    <property type="entry name" value="Coatomer_gsu"/>
</dbReference>
<dbReference type="CDD" id="cd01088">
    <property type="entry name" value="MetAP2"/>
    <property type="match status" value="1"/>
</dbReference>
<keyword evidence="4" id="KW-0813">Transport</keyword>
<protein>
    <recommendedName>
        <fullName evidence="13">Methionine aminopeptidase 2</fullName>
        <shortName evidence="13">MAP 2</shortName>
        <shortName evidence="13">MetAP 2</shortName>
        <ecNumber evidence="13">3.4.11.18</ecNumber>
    </recommendedName>
    <alternativeName>
        <fullName evidence="13">Peptidase M</fullName>
    </alternativeName>
</protein>
<dbReference type="InterPro" id="IPR016024">
    <property type="entry name" value="ARM-type_fold"/>
</dbReference>
<evidence type="ECO:0000256" key="15">
    <source>
        <dbReference type="SAM" id="MobiDB-lite"/>
    </source>
</evidence>
<feature type="binding site" evidence="13">
    <location>
        <position position="1336"/>
    </location>
    <ligand>
        <name>substrate</name>
    </ligand>
</feature>
<evidence type="ECO:0000256" key="10">
    <source>
        <dbReference type="ARBA" id="ARBA00023034"/>
    </source>
</evidence>
<dbReference type="InterPro" id="IPR013041">
    <property type="entry name" value="Clathrin_app_Ig-like_sf"/>
</dbReference>
<keyword evidence="13" id="KW-0378">Hydrolase</keyword>
<dbReference type="Pfam" id="PF16381">
    <property type="entry name" value="Coatomer_g_Cpla"/>
    <property type="match status" value="1"/>
</dbReference>
<feature type="binding site" evidence="13">
    <location>
        <position position="1456"/>
    </location>
    <ligand>
        <name>a divalent metal cation</name>
        <dbReference type="ChEBI" id="CHEBI:60240"/>
        <label>1</label>
    </ligand>
</feature>
<dbReference type="InterPro" id="IPR011989">
    <property type="entry name" value="ARM-like"/>
</dbReference>
<comment type="cofactor">
    <cofactor evidence="13">
        <name>Co(2+)</name>
        <dbReference type="ChEBI" id="CHEBI:48828"/>
    </cofactor>
    <cofactor evidence="13">
        <name>Zn(2+)</name>
        <dbReference type="ChEBI" id="CHEBI:29105"/>
    </cofactor>
    <cofactor evidence="13">
        <name>Mn(2+)</name>
        <dbReference type="ChEBI" id="CHEBI:29035"/>
    </cofactor>
    <cofactor evidence="13">
        <name>Fe(2+)</name>
        <dbReference type="ChEBI" id="CHEBI:29033"/>
    </cofactor>
    <text evidence="13">Binds 2 divalent metal cations per subunit. Has a high-affinity and a low affinity metal-binding site. The true nature of the physiological cofactor is under debate. The enzyme is active with cobalt, zinc, manganese or divalent iron ions. Most likely, methionine aminopeptidases function as mononuclear Fe(2+)-metalloproteases under physiological conditions, and the catalytically relevant metal-binding site has been assigned to the histidine-containing high-affinity site.</text>
</comment>
<keyword evidence="10" id="KW-0333">Golgi apparatus</keyword>
<dbReference type="GO" id="GO:0004239">
    <property type="term" value="F:initiator methionyl aminopeptidase activity"/>
    <property type="evidence" value="ECO:0007669"/>
    <property type="project" value="UniProtKB-UniRule"/>
</dbReference>
<dbReference type="InterPro" id="IPR036388">
    <property type="entry name" value="WH-like_DNA-bd_sf"/>
</dbReference>
<dbReference type="Pfam" id="PF00557">
    <property type="entry name" value="Peptidase_M24"/>
    <property type="match status" value="1"/>
</dbReference>
<keyword evidence="13 14" id="KW-0031">Aminopeptidase</keyword>
<dbReference type="SUPFAM" id="SSF48371">
    <property type="entry name" value="ARM repeat"/>
    <property type="match status" value="1"/>
</dbReference>
<dbReference type="InterPro" id="IPR036390">
    <property type="entry name" value="WH_DNA-bd_sf"/>
</dbReference>
<dbReference type="GO" id="GO:0046872">
    <property type="term" value="F:metal ion binding"/>
    <property type="evidence" value="ECO:0007669"/>
    <property type="project" value="UniProtKB-UniRule"/>
</dbReference>
<comment type="subcellular location">
    <subcellularLocation>
        <location evidence="2">Cytoplasmic vesicle</location>
        <location evidence="2">COPI-coated vesicle membrane</location>
        <topology evidence="2">Peripheral membrane protein</topology>
        <orientation evidence="2">Cytoplasmic side</orientation>
    </subcellularLocation>
    <subcellularLocation>
        <location evidence="1">Golgi apparatus membrane</location>
        <topology evidence="1">Peripheral membrane protein</topology>
        <orientation evidence="1">Cytoplasmic side</orientation>
    </subcellularLocation>
</comment>
<dbReference type="InterPro" id="IPR009028">
    <property type="entry name" value="Coatomer/calthrin_app_sub_C"/>
</dbReference>
<feature type="binding site" evidence="13">
    <location>
        <position position="1228"/>
    </location>
    <ligand>
        <name>substrate</name>
    </ligand>
</feature>
<dbReference type="InterPro" id="IPR018349">
    <property type="entry name" value="Pept_M24A_MAP2_BS"/>
</dbReference>